<dbReference type="EMBL" id="JAEAOA010002069">
    <property type="protein sequence ID" value="KAK3584277.1"/>
    <property type="molecule type" value="Genomic_DNA"/>
</dbReference>
<accession>A0AAE0S2V9</accession>
<name>A0AAE0S2V9_9BIVA</name>
<comment type="caution">
    <text evidence="2">The sequence shown here is derived from an EMBL/GenBank/DDBJ whole genome shotgun (WGS) entry which is preliminary data.</text>
</comment>
<reference evidence="2" key="2">
    <citation type="journal article" date="2021" name="Genome Biol. Evol.">
        <title>Developing a high-quality reference genome for a parasitic bivalve with doubly uniparental inheritance (Bivalvia: Unionida).</title>
        <authorList>
            <person name="Smith C.H."/>
        </authorList>
    </citation>
    <scope>NUCLEOTIDE SEQUENCE</scope>
    <source>
        <strain evidence="2">CHS0354</strain>
        <tissue evidence="2">Mantle</tissue>
    </source>
</reference>
<feature type="chain" id="PRO_5041956111" description="Inhibitor I9 domain-containing protein" evidence="1">
    <location>
        <begin position="18"/>
        <end position="140"/>
    </location>
</feature>
<feature type="signal peptide" evidence="1">
    <location>
        <begin position="1"/>
        <end position="17"/>
    </location>
</feature>
<evidence type="ECO:0000256" key="1">
    <source>
        <dbReference type="SAM" id="SignalP"/>
    </source>
</evidence>
<evidence type="ECO:0000313" key="3">
    <source>
        <dbReference type="Proteomes" id="UP001195483"/>
    </source>
</evidence>
<protein>
    <recommendedName>
        <fullName evidence="4">Inhibitor I9 domain-containing protein</fullName>
    </recommendedName>
</protein>
<dbReference type="Proteomes" id="UP001195483">
    <property type="component" value="Unassembled WGS sequence"/>
</dbReference>
<keyword evidence="3" id="KW-1185">Reference proteome</keyword>
<evidence type="ECO:0000313" key="2">
    <source>
        <dbReference type="EMBL" id="KAK3584277.1"/>
    </source>
</evidence>
<reference evidence="2" key="3">
    <citation type="submission" date="2023-05" db="EMBL/GenBank/DDBJ databases">
        <authorList>
            <person name="Smith C.H."/>
        </authorList>
    </citation>
    <scope>NUCLEOTIDE SEQUENCE</scope>
    <source>
        <strain evidence="2">CHS0354</strain>
        <tissue evidence="2">Mantle</tissue>
    </source>
</reference>
<reference evidence="2" key="1">
    <citation type="journal article" date="2021" name="Genome Biol. Evol.">
        <title>A High-Quality Reference Genome for a Parasitic Bivalve with Doubly Uniparental Inheritance (Bivalvia: Unionida).</title>
        <authorList>
            <person name="Smith C.H."/>
        </authorList>
    </citation>
    <scope>NUCLEOTIDE SEQUENCE</scope>
    <source>
        <strain evidence="2">CHS0354</strain>
    </source>
</reference>
<dbReference type="AlphaFoldDB" id="A0AAE0S2V9"/>
<evidence type="ECO:0008006" key="4">
    <source>
        <dbReference type="Google" id="ProtNLM"/>
    </source>
</evidence>
<sequence>MSIGILIAVSCTSATNADKPEGSDANNFKKVSDAPELIRKKIPAEAQERLSKPANTGSISSEEPVLYIVQMNPGYDEKDLRVVFQQLNPTQVNKLMEYNGVMFSVDFVSDPGIEALKKASAGDKRIQFVQQNHTYKAIQK</sequence>
<gene>
    <name evidence="2" type="ORF">CHS0354_035358</name>
</gene>
<organism evidence="2 3">
    <name type="scientific">Potamilus streckersoni</name>
    <dbReference type="NCBI Taxonomy" id="2493646"/>
    <lineage>
        <taxon>Eukaryota</taxon>
        <taxon>Metazoa</taxon>
        <taxon>Spiralia</taxon>
        <taxon>Lophotrochozoa</taxon>
        <taxon>Mollusca</taxon>
        <taxon>Bivalvia</taxon>
        <taxon>Autobranchia</taxon>
        <taxon>Heteroconchia</taxon>
        <taxon>Palaeoheterodonta</taxon>
        <taxon>Unionida</taxon>
        <taxon>Unionoidea</taxon>
        <taxon>Unionidae</taxon>
        <taxon>Ambleminae</taxon>
        <taxon>Lampsilini</taxon>
        <taxon>Potamilus</taxon>
    </lineage>
</organism>
<keyword evidence="1" id="KW-0732">Signal</keyword>
<proteinExistence type="predicted"/>